<dbReference type="Proteomes" id="UP000187209">
    <property type="component" value="Unassembled WGS sequence"/>
</dbReference>
<dbReference type="OrthoDB" id="294448at2759"/>
<keyword evidence="3" id="KW-1185">Reference proteome</keyword>
<proteinExistence type="predicted"/>
<sequence length="683" mass="78197">MEFPLDWIKNSNLEIEKVSENVKSESEVNMWATADDLTERAKAEIFLESGFPLQKAWVMQNLHIVLQCDSKGILQYVLKNVINWPEELQLEFGTGILNSLKLQLIPDDLKCETIELSLTFLSFYSRTLHTKWLPVFIYLLPLIPISIIKNKLIPELMLLSDFTQKAITRQVSCHLLNALADVIGKDFKGLLMQRVKSLSQDTNPEVREEMSKAWLGIINAVGKIPLEEMIFFDILKLVEDEIETIKCNGIKLFIDCIGYLSDTFFTKEAVPYIMNYIYSSQNAAVDLTVSQNIGKFVQGCHGGFRAENIQLIRRLLTKDQAYRKNLAYNFPGLAQLMSLCSEMKDIAQTLANDSDAMVKVTFAAGFHEVLALSKNCKILKKIAVKLIEDNDTKIMVFKKLAYWSPIFDPSFLLSKYTKVLILPIDWRTQSILIYNLQEALNNFELKDLLDNLVPLLLHKMMTSCWPIKSAASELLARVLKNTYYISRKLDICNIVKEKFARSRCCYDRILFMEFLTHICKLMSKKFFTKHFFDDYLCLSGDSSHSVRLKFLTTGFVIGTYTNFDQIRSLVKDVEYAETTCKNTANELVEYFKSKVFIEKHTENMMKDRQKEVFEAQQEVQEINELESAKKKSSEEAGIKGGVDVKNNKKVPVKGKVSVENTDLKLRGARSTAAIKPSLPAKKK</sequence>
<feature type="coiled-coil region" evidence="1">
    <location>
        <begin position="605"/>
        <end position="635"/>
    </location>
</feature>
<dbReference type="EMBL" id="MPUH01000053">
    <property type="protein sequence ID" value="OMJ92841.1"/>
    <property type="molecule type" value="Genomic_DNA"/>
</dbReference>
<dbReference type="PANTHER" id="PTHR21467:SF0">
    <property type="entry name" value="SERINE_THREONINE-PROTEIN PHOSPHATASE 4 REGULATORY SUBUNIT 4"/>
    <property type="match status" value="1"/>
</dbReference>
<reference evidence="2 3" key="1">
    <citation type="submission" date="2016-11" db="EMBL/GenBank/DDBJ databases">
        <title>The macronuclear genome of Stentor coeruleus: a giant cell with tiny introns.</title>
        <authorList>
            <person name="Slabodnick M."/>
            <person name="Ruby J.G."/>
            <person name="Reiff S.B."/>
            <person name="Swart E.C."/>
            <person name="Gosai S."/>
            <person name="Prabakaran S."/>
            <person name="Witkowska E."/>
            <person name="Larue G.E."/>
            <person name="Fisher S."/>
            <person name="Freeman R.M."/>
            <person name="Gunawardena J."/>
            <person name="Chu W."/>
            <person name="Stover N.A."/>
            <person name="Gregory B.D."/>
            <person name="Nowacki M."/>
            <person name="Derisi J."/>
            <person name="Roy S.W."/>
            <person name="Marshall W.F."/>
            <person name="Sood P."/>
        </authorList>
    </citation>
    <scope>NUCLEOTIDE SEQUENCE [LARGE SCALE GENOMIC DNA]</scope>
    <source>
        <strain evidence="2">WM001</strain>
    </source>
</reference>
<evidence type="ECO:0000313" key="3">
    <source>
        <dbReference type="Proteomes" id="UP000187209"/>
    </source>
</evidence>
<gene>
    <name evidence="2" type="ORF">SteCoe_4289</name>
</gene>
<organism evidence="2 3">
    <name type="scientific">Stentor coeruleus</name>
    <dbReference type="NCBI Taxonomy" id="5963"/>
    <lineage>
        <taxon>Eukaryota</taxon>
        <taxon>Sar</taxon>
        <taxon>Alveolata</taxon>
        <taxon>Ciliophora</taxon>
        <taxon>Postciliodesmatophora</taxon>
        <taxon>Heterotrichea</taxon>
        <taxon>Heterotrichida</taxon>
        <taxon>Stentoridae</taxon>
        <taxon>Stentor</taxon>
    </lineage>
</organism>
<accession>A0A1R2CV42</accession>
<dbReference type="Gene3D" id="1.25.10.10">
    <property type="entry name" value="Leucine-rich Repeat Variant"/>
    <property type="match status" value="1"/>
</dbReference>
<dbReference type="AlphaFoldDB" id="A0A1R2CV42"/>
<dbReference type="InterPro" id="IPR039918">
    <property type="entry name" value="PPP4R4"/>
</dbReference>
<keyword evidence="1" id="KW-0175">Coiled coil</keyword>
<dbReference type="InterPro" id="IPR016024">
    <property type="entry name" value="ARM-type_fold"/>
</dbReference>
<dbReference type="InterPro" id="IPR011989">
    <property type="entry name" value="ARM-like"/>
</dbReference>
<evidence type="ECO:0000313" key="2">
    <source>
        <dbReference type="EMBL" id="OMJ92841.1"/>
    </source>
</evidence>
<evidence type="ECO:0000256" key="1">
    <source>
        <dbReference type="SAM" id="Coils"/>
    </source>
</evidence>
<dbReference type="PANTHER" id="PTHR21467">
    <property type="entry name" value="PROTEIN PHOSPHATASE 4 REGULATORY SUBUNIT 4 PPP4R4"/>
    <property type="match status" value="1"/>
</dbReference>
<evidence type="ECO:0008006" key="4">
    <source>
        <dbReference type="Google" id="ProtNLM"/>
    </source>
</evidence>
<protein>
    <recommendedName>
        <fullName evidence="4">Condensin complex subunit 1 C-terminal domain-containing protein</fullName>
    </recommendedName>
</protein>
<comment type="caution">
    <text evidence="2">The sequence shown here is derived from an EMBL/GenBank/DDBJ whole genome shotgun (WGS) entry which is preliminary data.</text>
</comment>
<name>A0A1R2CV42_9CILI</name>
<dbReference type="SUPFAM" id="SSF48371">
    <property type="entry name" value="ARM repeat"/>
    <property type="match status" value="1"/>
</dbReference>